<keyword evidence="3" id="KW-1185">Reference proteome</keyword>
<evidence type="ECO:0000313" key="2">
    <source>
        <dbReference type="EMBL" id="CCW34360.1"/>
    </source>
</evidence>
<reference evidence="3" key="1">
    <citation type="submission" date="2013-03" db="EMBL/GenBank/DDBJ databases">
        <title>Genome sequence of Chthonomonas calidirosea, the first sequenced genome from the Armatimonadetes phylum (formally candidate division OP10).</title>
        <authorList>
            <person name="Lee K.C.Y."/>
            <person name="Morgan X.C."/>
            <person name="Dunfield P.F."/>
            <person name="Tamas I."/>
            <person name="Houghton K.M."/>
            <person name="Vyssotski M."/>
            <person name="Ryan J.L.J."/>
            <person name="Lagutin K."/>
            <person name="McDonald I.R."/>
            <person name="Stott M.B."/>
        </authorList>
    </citation>
    <scope>NUCLEOTIDE SEQUENCE [LARGE SCALE GENOMIC DNA]</scope>
    <source>
        <strain evidence="3">DSM 23976 / ICMP 18418 / T49</strain>
    </source>
</reference>
<evidence type="ECO:0000313" key="3">
    <source>
        <dbReference type="Proteomes" id="UP000014227"/>
    </source>
</evidence>
<dbReference type="EMBL" id="HF951689">
    <property type="protein sequence ID" value="CCW34360.1"/>
    <property type="molecule type" value="Genomic_DNA"/>
</dbReference>
<evidence type="ECO:0000256" key="1">
    <source>
        <dbReference type="SAM" id="SignalP"/>
    </source>
</evidence>
<feature type="signal peptide" evidence="1">
    <location>
        <begin position="1"/>
        <end position="31"/>
    </location>
</feature>
<dbReference type="HOGENOM" id="CLU_136661_0_0_0"/>
<feature type="chain" id="PRO_5004496372" evidence="1">
    <location>
        <begin position="32"/>
        <end position="165"/>
    </location>
</feature>
<organism evidence="2 3">
    <name type="scientific">Chthonomonas calidirosea (strain DSM 23976 / ICMP 18418 / T49)</name>
    <dbReference type="NCBI Taxonomy" id="1303518"/>
    <lineage>
        <taxon>Bacteria</taxon>
        <taxon>Bacillati</taxon>
        <taxon>Armatimonadota</taxon>
        <taxon>Chthonomonadia</taxon>
        <taxon>Chthonomonadales</taxon>
        <taxon>Chthonomonadaceae</taxon>
        <taxon>Chthonomonas</taxon>
    </lineage>
</organism>
<protein>
    <submittedName>
        <fullName evidence="2">Uncharacterized protein</fullName>
    </submittedName>
</protein>
<dbReference type="Proteomes" id="UP000014227">
    <property type="component" value="Chromosome I"/>
</dbReference>
<name>S0ETE4_CHTCT</name>
<dbReference type="RefSeq" id="WP_016481922.1">
    <property type="nucleotide sequence ID" value="NC_021487.1"/>
</dbReference>
<gene>
    <name evidence="2" type="ORF">CCALI_00527</name>
</gene>
<dbReference type="AlphaFoldDB" id="S0ETE4"/>
<keyword evidence="1" id="KW-0732">Signal</keyword>
<proteinExistence type="predicted"/>
<accession>S0ETE4</accession>
<dbReference type="eggNOG" id="ENOG5033CKY">
    <property type="taxonomic scope" value="Bacteria"/>
</dbReference>
<sequence>MLTHHKRPLLAVALAATTLTSFTLFSKPASALFDKTRFITDVGVAFFAFHHWVWNPYKHGAFQPGAPHRTAALVKAGLATLFAVNRLKAADHLAHTSKSPLLHKLAGAIDRMEAAFASVGQNLKNKVFDQKGIDNANNSLSSVDSLSKQAGMTIHDVPIKIPGVG</sequence>
<dbReference type="PATRIC" id="fig|1303518.3.peg.536"/>
<dbReference type="KEGG" id="ccz:CCALI_00527"/>
<dbReference type="OrthoDB" id="69889at2"/>
<dbReference type="STRING" id="454171.CP488_00626"/>
<dbReference type="InParanoid" id="S0ETE4"/>